<dbReference type="Pfam" id="PF01841">
    <property type="entry name" value="Transglut_core"/>
    <property type="match status" value="1"/>
</dbReference>
<dbReference type="eggNOG" id="COG5279">
    <property type="taxonomic scope" value="Bacteria"/>
</dbReference>
<dbReference type="InterPro" id="IPR038765">
    <property type="entry name" value="Papain-like_cys_pep_sf"/>
</dbReference>
<sequence>MKKKILLILALVFFMVPKTSHAVSQELEEKIIAIDTNKQKESLARARKHLNDKGVSQKKRAKLEKLIDKNEKTIQRIEKLQEIFKDNIRIRNQIRPHLQNRDAYFSVDIGRVSSNEKISELFLDVCKEDDYFFYGQYGSARIDTTYNPAKSVGDKTYIEKANFDVRYRVDIDMEYSTTNFVKNWVAENIDPSYTEYAKVKAIHDFIVKKNFYNKGDRNEESGGVSIYHPASIIFGNGGVCNAYATLFDLMAKQAGLKTRFLTGKSLKNGEDHMWNMVQVMGGWYHIDTTWDDPIINFSDRDIENIEDFVIYDYFLKSDAEIKKSRTINENKTRPQAPTNFPTSPKNTKIEEIDGKYYVR</sequence>
<feature type="compositionally biased region" description="Polar residues" evidence="1">
    <location>
        <begin position="333"/>
        <end position="345"/>
    </location>
</feature>
<name>A0A095X6U5_9FIRM</name>
<proteinExistence type="predicted"/>
<dbReference type="SMART" id="SM00460">
    <property type="entry name" value="TGc"/>
    <property type="match status" value="1"/>
</dbReference>
<evidence type="ECO:0000256" key="1">
    <source>
        <dbReference type="SAM" id="MobiDB-lite"/>
    </source>
</evidence>
<comment type="caution">
    <text evidence="4">The sequence shown here is derived from an EMBL/GenBank/DDBJ whole genome shotgun (WGS) entry which is preliminary data.</text>
</comment>
<evidence type="ECO:0000256" key="2">
    <source>
        <dbReference type="SAM" id="SignalP"/>
    </source>
</evidence>
<feature type="chain" id="PRO_5001913280" description="Transglutaminase-like domain-containing protein" evidence="2">
    <location>
        <begin position="23"/>
        <end position="359"/>
    </location>
</feature>
<dbReference type="EMBL" id="JRMW01000013">
    <property type="protein sequence ID" value="KGF05563.1"/>
    <property type="molecule type" value="Genomic_DNA"/>
</dbReference>
<dbReference type="PANTHER" id="PTHR46333">
    <property type="entry name" value="CYTOKINESIS PROTEIN 3"/>
    <property type="match status" value="1"/>
</dbReference>
<feature type="domain" description="Transglutaminase-like" evidence="3">
    <location>
        <begin position="232"/>
        <end position="290"/>
    </location>
</feature>
<dbReference type="Gene3D" id="3.10.620.30">
    <property type="match status" value="1"/>
</dbReference>
<dbReference type="AlphaFoldDB" id="A0A095X6U5"/>
<evidence type="ECO:0000259" key="3">
    <source>
        <dbReference type="SMART" id="SM00460"/>
    </source>
</evidence>
<reference evidence="4 5" key="1">
    <citation type="submission" date="2014-07" db="EMBL/GenBank/DDBJ databases">
        <authorList>
            <person name="McCorrison J."/>
            <person name="Sanka R."/>
            <person name="Torralba M."/>
            <person name="Gillis M."/>
            <person name="Haft D.H."/>
            <person name="Methe B."/>
            <person name="Sutton G."/>
            <person name="Nelson K.E."/>
        </authorList>
    </citation>
    <scope>NUCLEOTIDE SEQUENCE [LARGE SCALE GENOMIC DNA]</scope>
    <source>
        <strain evidence="4 5">S7-1-13</strain>
    </source>
</reference>
<protein>
    <recommendedName>
        <fullName evidence="3">Transglutaminase-like domain-containing protein</fullName>
    </recommendedName>
</protein>
<dbReference type="SUPFAM" id="SSF54001">
    <property type="entry name" value="Cysteine proteinases"/>
    <property type="match status" value="1"/>
</dbReference>
<gene>
    <name evidence="4" type="ORF">HMPREF1630_00495</name>
</gene>
<dbReference type="InterPro" id="IPR052557">
    <property type="entry name" value="CAP/Cytokinesis_protein"/>
</dbReference>
<feature type="region of interest" description="Disordered" evidence="1">
    <location>
        <begin position="326"/>
        <end position="345"/>
    </location>
</feature>
<accession>A0A095X6U5</accession>
<evidence type="ECO:0000313" key="4">
    <source>
        <dbReference type="EMBL" id="KGF05563.1"/>
    </source>
</evidence>
<organism evidence="4 5">
    <name type="scientific">Anaerococcus lactolyticus S7-1-13</name>
    <dbReference type="NCBI Taxonomy" id="1284686"/>
    <lineage>
        <taxon>Bacteria</taxon>
        <taxon>Bacillati</taxon>
        <taxon>Bacillota</taxon>
        <taxon>Tissierellia</taxon>
        <taxon>Tissierellales</taxon>
        <taxon>Peptoniphilaceae</taxon>
        <taxon>Anaerococcus</taxon>
    </lineage>
</organism>
<evidence type="ECO:0000313" key="5">
    <source>
        <dbReference type="Proteomes" id="UP000029579"/>
    </source>
</evidence>
<dbReference type="PANTHER" id="PTHR46333:SF2">
    <property type="entry name" value="CYTOKINESIS PROTEIN 3"/>
    <property type="match status" value="1"/>
</dbReference>
<keyword evidence="2" id="KW-0732">Signal</keyword>
<feature type="signal peptide" evidence="2">
    <location>
        <begin position="1"/>
        <end position="22"/>
    </location>
</feature>
<dbReference type="Proteomes" id="UP000029579">
    <property type="component" value="Unassembled WGS sequence"/>
</dbReference>
<dbReference type="GO" id="GO:0005737">
    <property type="term" value="C:cytoplasm"/>
    <property type="evidence" value="ECO:0007669"/>
    <property type="project" value="TreeGrafter"/>
</dbReference>
<dbReference type="RefSeq" id="WP_037326009.1">
    <property type="nucleotide sequence ID" value="NZ_JRMW01000013.1"/>
</dbReference>
<dbReference type="InterPro" id="IPR002931">
    <property type="entry name" value="Transglutaminase-like"/>
</dbReference>